<organism evidence="2 3">
    <name type="scientific">Sinorhizobium saheli</name>
    <dbReference type="NCBI Taxonomy" id="36856"/>
    <lineage>
        <taxon>Bacteria</taxon>
        <taxon>Pseudomonadati</taxon>
        <taxon>Pseudomonadota</taxon>
        <taxon>Alphaproteobacteria</taxon>
        <taxon>Hyphomicrobiales</taxon>
        <taxon>Rhizobiaceae</taxon>
        <taxon>Sinorhizobium/Ensifer group</taxon>
        <taxon>Sinorhizobium</taxon>
    </lineage>
</organism>
<proteinExistence type="predicted"/>
<dbReference type="InterPro" id="IPR007374">
    <property type="entry name" value="ASCH_domain"/>
</dbReference>
<protein>
    <recommendedName>
        <fullName evidence="1">ASCH domain-containing protein</fullName>
    </recommendedName>
</protein>
<dbReference type="RefSeq" id="WP_066868490.1">
    <property type="nucleotide sequence ID" value="NZ_LNQB01000046.1"/>
</dbReference>
<gene>
    <name evidence="2" type="ORF">ATB98_12280</name>
</gene>
<reference evidence="2 3" key="1">
    <citation type="submission" date="2015-11" db="EMBL/GenBank/DDBJ databases">
        <title>Ensifer anhuiense sp. nov., an effective nitrogen fixation bacterium with Glycine soja.</title>
        <authorList>
            <person name="Yan H."/>
            <person name="Chen W."/>
        </authorList>
    </citation>
    <scope>NUCLEOTIDE SEQUENCE [LARGE SCALE GENOMIC DNA]</scope>
    <source>
        <strain evidence="2 3">LMG 7837</strain>
    </source>
</reference>
<dbReference type="Gene3D" id="2.30.130.30">
    <property type="entry name" value="Hypothetical protein"/>
    <property type="match status" value="1"/>
</dbReference>
<keyword evidence="3" id="KW-1185">Reference proteome</keyword>
<accession>A0A178YS87</accession>
<dbReference type="AlphaFoldDB" id="A0A178YS87"/>
<dbReference type="EMBL" id="LNQB01000046">
    <property type="protein sequence ID" value="OAP50076.1"/>
    <property type="molecule type" value="Genomic_DNA"/>
</dbReference>
<dbReference type="SMART" id="SM01022">
    <property type="entry name" value="ASCH"/>
    <property type="match status" value="1"/>
</dbReference>
<evidence type="ECO:0000313" key="3">
    <source>
        <dbReference type="Proteomes" id="UP000078507"/>
    </source>
</evidence>
<evidence type="ECO:0000313" key="2">
    <source>
        <dbReference type="EMBL" id="OAP50076.1"/>
    </source>
</evidence>
<dbReference type="OrthoDB" id="9797478at2"/>
<dbReference type="Pfam" id="PF04266">
    <property type="entry name" value="ASCH"/>
    <property type="match status" value="1"/>
</dbReference>
<dbReference type="SUPFAM" id="SSF88697">
    <property type="entry name" value="PUA domain-like"/>
    <property type="match status" value="1"/>
</dbReference>
<name>A0A178YS87_SINSA</name>
<dbReference type="InterPro" id="IPR015947">
    <property type="entry name" value="PUA-like_sf"/>
</dbReference>
<dbReference type="Proteomes" id="UP000078507">
    <property type="component" value="Unassembled WGS sequence"/>
</dbReference>
<sequence>MKVLLSIKPEYAEKIFDGTKRFEFRKSIYRSREIRTVVVYVTRPVGQIIGEFDVDEILCEDPDTLWEMTSYYSGISKEFFDSYFLGRDKSFALAVGKVRRYETPLDPADVIENFTPPQSYMYVDDELSRPSSTQLAFAL</sequence>
<evidence type="ECO:0000259" key="1">
    <source>
        <dbReference type="SMART" id="SM01022"/>
    </source>
</evidence>
<dbReference type="STRING" id="36856.ATB98_12280"/>
<comment type="caution">
    <text evidence="2">The sequence shown here is derived from an EMBL/GenBank/DDBJ whole genome shotgun (WGS) entry which is preliminary data.</text>
</comment>
<feature type="domain" description="ASCH" evidence="1">
    <location>
        <begin position="5"/>
        <end position="99"/>
    </location>
</feature>